<comment type="similarity">
    <text evidence="2">Belongs to the TRAPP small subunits family. Sedlin subfamily.</text>
</comment>
<evidence type="ECO:0000256" key="4">
    <source>
        <dbReference type="ARBA" id="ARBA00022490"/>
    </source>
</evidence>
<keyword evidence="3" id="KW-0813">Transport</keyword>
<sequence length="144" mass="16872">MPGTYYFVIVGTKDNPIYEAEFTPQVNELNDGSPMKEDQKHLSQFIIHTALDIVDELMWCYKESYLKVVDKFNKWYISAYVTSNGMRLMLLHDVTNPEGIKNFFTDVHELYIKVLMNPFYEINSPITSKAFDAKVQLLKKKYLL</sequence>
<comment type="subcellular location">
    <subcellularLocation>
        <location evidence="1">Cytoplasm</location>
    </subcellularLocation>
</comment>
<evidence type="ECO:0000313" key="7">
    <source>
        <dbReference type="Proteomes" id="UP000193719"/>
    </source>
</evidence>
<reference evidence="6 7" key="2">
    <citation type="submission" date="2016-08" db="EMBL/GenBank/DDBJ databases">
        <title>Pervasive Adenine N6-methylation of Active Genes in Fungi.</title>
        <authorList>
            <consortium name="DOE Joint Genome Institute"/>
            <person name="Mondo S.J."/>
            <person name="Dannebaum R.O."/>
            <person name="Kuo R.C."/>
            <person name="Labutti K."/>
            <person name="Haridas S."/>
            <person name="Kuo A."/>
            <person name="Salamov A."/>
            <person name="Ahrendt S.R."/>
            <person name="Lipzen A."/>
            <person name="Sullivan W."/>
            <person name="Andreopoulos W.B."/>
            <person name="Clum A."/>
            <person name="Lindquist E."/>
            <person name="Daum C."/>
            <person name="Ramamoorthy G.K."/>
            <person name="Gryganskyi A."/>
            <person name="Culley D."/>
            <person name="Magnuson J.K."/>
            <person name="James T.Y."/>
            <person name="O'Malley M.A."/>
            <person name="Stajich J.E."/>
            <person name="Spatafora J.W."/>
            <person name="Visel A."/>
            <person name="Grigoriev I.V."/>
        </authorList>
    </citation>
    <scope>NUCLEOTIDE SEQUENCE [LARGE SCALE GENOMIC DNA]</scope>
    <source>
        <strain evidence="7">finn</strain>
    </source>
</reference>
<proteinExistence type="inferred from homology"/>
<evidence type="ECO:0008006" key="8">
    <source>
        <dbReference type="Google" id="ProtNLM"/>
    </source>
</evidence>
<keyword evidence="7" id="KW-1185">Reference proteome</keyword>
<gene>
    <name evidence="6" type="ORF">BCR36DRAFT_582719</name>
</gene>
<organism evidence="6 7">
    <name type="scientific">Piromyces finnis</name>
    <dbReference type="NCBI Taxonomy" id="1754191"/>
    <lineage>
        <taxon>Eukaryota</taxon>
        <taxon>Fungi</taxon>
        <taxon>Fungi incertae sedis</taxon>
        <taxon>Chytridiomycota</taxon>
        <taxon>Chytridiomycota incertae sedis</taxon>
        <taxon>Neocallimastigomycetes</taxon>
        <taxon>Neocallimastigales</taxon>
        <taxon>Neocallimastigaceae</taxon>
        <taxon>Piromyces</taxon>
    </lineage>
</organism>
<dbReference type="Pfam" id="PF04628">
    <property type="entry name" value="Sedlin_N"/>
    <property type="match status" value="1"/>
</dbReference>
<dbReference type="Gene3D" id="3.30.450.70">
    <property type="match status" value="1"/>
</dbReference>
<accession>A0A1Y1VBT3</accession>
<evidence type="ECO:0000256" key="1">
    <source>
        <dbReference type="ARBA" id="ARBA00004496"/>
    </source>
</evidence>
<dbReference type="STRING" id="1754191.A0A1Y1VBT3"/>
<reference evidence="6 7" key="1">
    <citation type="submission" date="2016-08" db="EMBL/GenBank/DDBJ databases">
        <title>Genomes of anaerobic fungi encode conserved fungal cellulosomes for biomass hydrolysis.</title>
        <authorList>
            <consortium name="DOE Joint Genome Institute"/>
            <person name="Haitjema C.H."/>
            <person name="Gilmore S.P."/>
            <person name="Henske J.K."/>
            <person name="Solomon K.V."/>
            <person name="De Groot R."/>
            <person name="Kuo A."/>
            <person name="Mondo S.J."/>
            <person name="Salamov A.A."/>
            <person name="Labutti K."/>
            <person name="Zhao Z."/>
            <person name="Chiniquy J."/>
            <person name="Barry K."/>
            <person name="Brewer H.M."/>
            <person name="Purvine S.O."/>
            <person name="Wright A.T."/>
            <person name="Boxma B."/>
            <person name="Van Alen T."/>
            <person name="Hackstein J.H."/>
            <person name="Baker S.E."/>
            <person name="Grigoriev I.V."/>
            <person name="O'Malley M.A."/>
        </authorList>
    </citation>
    <scope>NUCLEOTIDE SEQUENCE [LARGE SCALE GENOMIC DNA]</scope>
    <source>
        <strain evidence="7">finn</strain>
    </source>
</reference>
<dbReference type="Proteomes" id="UP000193719">
    <property type="component" value="Unassembled WGS sequence"/>
</dbReference>
<dbReference type="CDD" id="cd14825">
    <property type="entry name" value="TRAPPC2_sedlin"/>
    <property type="match status" value="1"/>
</dbReference>
<evidence type="ECO:0000256" key="3">
    <source>
        <dbReference type="ARBA" id="ARBA00022448"/>
    </source>
</evidence>
<dbReference type="EMBL" id="MCFH01000016">
    <property type="protein sequence ID" value="ORX52218.1"/>
    <property type="molecule type" value="Genomic_DNA"/>
</dbReference>
<evidence type="ECO:0000256" key="5">
    <source>
        <dbReference type="ARBA" id="ARBA00022892"/>
    </source>
</evidence>
<dbReference type="AlphaFoldDB" id="A0A1Y1VBT3"/>
<protein>
    <recommendedName>
        <fullName evidence="8">Trafficking protein particle complex subunit</fullName>
    </recommendedName>
</protein>
<dbReference type="InterPro" id="IPR011012">
    <property type="entry name" value="Longin-like_dom_sf"/>
</dbReference>
<dbReference type="FunFam" id="3.30.450.70:FF:000001">
    <property type="entry name" value="Trafficking protein particle complex subunit 2"/>
    <property type="match status" value="1"/>
</dbReference>
<dbReference type="SUPFAM" id="SSF64356">
    <property type="entry name" value="SNARE-like"/>
    <property type="match status" value="1"/>
</dbReference>
<dbReference type="GO" id="GO:0005737">
    <property type="term" value="C:cytoplasm"/>
    <property type="evidence" value="ECO:0007669"/>
    <property type="project" value="UniProtKB-SubCell"/>
</dbReference>
<name>A0A1Y1VBT3_9FUNG</name>
<dbReference type="GO" id="GO:0006888">
    <property type="term" value="P:endoplasmic reticulum to Golgi vesicle-mediated transport"/>
    <property type="evidence" value="ECO:0007669"/>
    <property type="project" value="InterPro"/>
</dbReference>
<dbReference type="InterPro" id="IPR006722">
    <property type="entry name" value="Sedlin"/>
</dbReference>
<comment type="caution">
    <text evidence="6">The sequence shown here is derived from an EMBL/GenBank/DDBJ whole genome shotgun (WGS) entry which is preliminary data.</text>
</comment>
<keyword evidence="5" id="KW-0931">ER-Golgi transport</keyword>
<dbReference type="OrthoDB" id="10252102at2759"/>
<keyword evidence="4" id="KW-0963">Cytoplasm</keyword>
<evidence type="ECO:0000313" key="6">
    <source>
        <dbReference type="EMBL" id="ORX52218.1"/>
    </source>
</evidence>
<evidence type="ECO:0000256" key="2">
    <source>
        <dbReference type="ARBA" id="ARBA00006626"/>
    </source>
</evidence>
<dbReference type="PANTHER" id="PTHR12403">
    <property type="entry name" value="TRAFFICKING PROTEIN PARTICLE COMPLEX SUBUNIT 2"/>
    <property type="match status" value="1"/>
</dbReference>